<dbReference type="EMBL" id="LC172056">
    <property type="protein sequence ID" value="BBA10544.1"/>
    <property type="molecule type" value="Genomic_DNA"/>
</dbReference>
<feature type="transmembrane region" description="Helical" evidence="1">
    <location>
        <begin position="29"/>
        <end position="48"/>
    </location>
</feature>
<dbReference type="AlphaFoldDB" id="A0A224A0L5"/>
<dbReference type="EMBL" id="LC171916">
    <property type="protein sequence ID" value="BBA10124.1"/>
    <property type="molecule type" value="Genomic_DNA"/>
</dbReference>
<reference evidence="2" key="1">
    <citation type="journal article" date="2017" name="Zool. J. Linn. Soc.">
        <title>Molecular phylogeny, frequent parallel evolution and new system of Japanese clausiliid land snails (Gastropoda: Stylommatophora).</title>
        <authorList>
            <person name="Motochin R."/>
            <person name="Wang M."/>
            <person name="Ueshima R."/>
        </authorList>
    </citation>
    <scope>NUCLEOTIDE SEQUENCE</scope>
    <source>
        <strain evidence="2">A892</strain>
        <strain evidence="3">AK21</strain>
        <tissue evidence="2">Muscle</tissue>
    </source>
</reference>
<keyword evidence="1" id="KW-0472">Membrane</keyword>
<evidence type="ECO:0000313" key="2">
    <source>
        <dbReference type="EMBL" id="BBA10124.1"/>
    </source>
</evidence>
<keyword evidence="1" id="KW-0812">Transmembrane</keyword>
<proteinExistence type="predicted"/>
<dbReference type="Pfam" id="PF06235">
    <property type="entry name" value="NAD4L"/>
    <property type="match status" value="1"/>
</dbReference>
<evidence type="ECO:0000313" key="3">
    <source>
        <dbReference type="EMBL" id="BBA10544.1"/>
    </source>
</evidence>
<evidence type="ECO:0000256" key="1">
    <source>
        <dbReference type="SAM" id="Phobius"/>
    </source>
</evidence>
<accession>A0A224A0L5</accession>
<organism evidence="2">
    <name type="scientific">Tosaphaedusa akiratadai</name>
    <dbReference type="NCBI Taxonomy" id="1885739"/>
    <lineage>
        <taxon>Eukaryota</taxon>
        <taxon>Metazoa</taxon>
        <taxon>Spiralia</taxon>
        <taxon>Lophotrochozoa</taxon>
        <taxon>Mollusca</taxon>
        <taxon>Gastropoda</taxon>
        <taxon>Heterobranchia</taxon>
        <taxon>Euthyneura</taxon>
        <taxon>Panpulmonata</taxon>
        <taxon>Eupulmonata</taxon>
        <taxon>Stylommatophora</taxon>
        <taxon>Helicina</taxon>
        <taxon>Clausilioidea</taxon>
        <taxon>Clausiliidae</taxon>
        <taxon>Phaedusinae</taxon>
        <taxon>Tosaphaedusa</taxon>
    </lineage>
</organism>
<feature type="transmembrane region" description="Helical" evidence="1">
    <location>
        <begin position="55"/>
        <end position="76"/>
    </location>
</feature>
<dbReference type="Gene3D" id="1.10.287.3510">
    <property type="match status" value="1"/>
</dbReference>
<gene>
    <name evidence="2" type="primary">ND4L</name>
</gene>
<geneLocation type="mitochondrion" evidence="2"/>
<sequence length="92" mass="10395">MYMLSIFSMLMVFLLLVFFQTKKEFINSLLVLESLVLTSLLYSIFFLCSSGNSTMIFLLLLTLGVCEAGLGLALWLSHIKMFSSAFIKSSLY</sequence>
<protein>
    <submittedName>
        <fullName evidence="2">NADH dehydrogenase subunit 4L</fullName>
    </submittedName>
</protein>
<name>A0A224A0L5_9EUPU</name>
<keyword evidence="1" id="KW-1133">Transmembrane helix</keyword>
<keyword evidence="2" id="KW-0496">Mitochondrion</keyword>
<dbReference type="InterPro" id="IPR009356">
    <property type="entry name" value="NAD_DH_su4L"/>
</dbReference>